<evidence type="ECO:0000313" key="2">
    <source>
        <dbReference type="Proteomes" id="UP000278756"/>
    </source>
</evidence>
<protein>
    <submittedName>
        <fullName evidence="1">Uncharacterized conserved small protein</fullName>
    </submittedName>
</protein>
<reference evidence="2" key="2">
    <citation type="journal article" date="2017" name="Plant Physiol. Biochem.">
        <title>Differential oxidative and antioxidative response of duckweed Lemna minor toward plant growth promoting/inhibiting bacteria.</title>
        <authorList>
            <person name="Ishizawa H."/>
            <person name="Kuroda M."/>
            <person name="Morikawa M."/>
            <person name="Ike M."/>
        </authorList>
    </citation>
    <scope>NUCLEOTIDE SEQUENCE [LARGE SCALE GENOMIC DNA]</scope>
    <source>
        <strain evidence="2">M6</strain>
    </source>
</reference>
<name>A0A3G9G5Y6_9CAUL</name>
<dbReference type="InterPro" id="IPR018733">
    <property type="entry name" value="DUF2274"/>
</dbReference>
<dbReference type="OrthoDB" id="9803810at2"/>
<geneLocation type="plasmid" evidence="2">
    <name>pasem-1 dna</name>
</geneLocation>
<sequence length="76" mass="8576">MAKLKLGPLPDDKPVKVTIDLPAAVHRDLLAYADALTRQTGQKIDEPNRLIPIMLERFMASDRAFTQTARRSQVFN</sequence>
<organism evidence="1 2">
    <name type="scientific">Asticcacaulis excentricus</name>
    <dbReference type="NCBI Taxonomy" id="78587"/>
    <lineage>
        <taxon>Bacteria</taxon>
        <taxon>Pseudomonadati</taxon>
        <taxon>Pseudomonadota</taxon>
        <taxon>Alphaproteobacteria</taxon>
        <taxon>Caulobacterales</taxon>
        <taxon>Caulobacteraceae</taxon>
        <taxon>Asticcacaulis</taxon>
    </lineage>
</organism>
<proteinExistence type="predicted"/>
<dbReference type="Proteomes" id="UP000278756">
    <property type="component" value="Plasmid pASEM-1"/>
</dbReference>
<accession>A0A3G9G5Y6</accession>
<reference evidence="2" key="1">
    <citation type="journal article" date="2017" name="Biotechnol. Biofuels">
        <title>Evaluation of environmental bacterial communities as a factor affecting the growth of duckweed Lemna minor.</title>
        <authorList>
            <person name="Ishizawa H."/>
            <person name="Kuroda M."/>
            <person name="Morikawa M."/>
            <person name="Ike M."/>
        </authorList>
    </citation>
    <scope>NUCLEOTIDE SEQUENCE [LARGE SCALE GENOMIC DNA]</scope>
    <source>
        <strain evidence="2">M6</strain>
    </source>
</reference>
<gene>
    <name evidence="1" type="ORF">EM6_3311</name>
</gene>
<dbReference type="Pfam" id="PF10038">
    <property type="entry name" value="DUF2274"/>
    <property type="match status" value="1"/>
</dbReference>
<dbReference type="AlphaFoldDB" id="A0A3G9G5Y6"/>
<keyword evidence="1" id="KW-0614">Plasmid</keyword>
<dbReference type="RefSeq" id="WP_126424294.1">
    <property type="nucleotide sequence ID" value="NZ_AP018829.1"/>
</dbReference>
<evidence type="ECO:0000313" key="1">
    <source>
        <dbReference type="EMBL" id="BBF82670.1"/>
    </source>
</evidence>
<dbReference type="EMBL" id="AP018829">
    <property type="protein sequence ID" value="BBF82670.1"/>
    <property type="molecule type" value="Genomic_DNA"/>
</dbReference>